<accession>A0A1X7R347</accession>
<evidence type="ECO:0000313" key="10">
    <source>
        <dbReference type="EMBL" id="SMN19991.1"/>
    </source>
</evidence>
<keyword evidence="4" id="KW-0779">Telomere</keyword>
<organism evidence="10 11">
    <name type="scientific">Maudiozyma saulgeensis</name>
    <dbReference type="NCBI Taxonomy" id="1789683"/>
    <lineage>
        <taxon>Eukaryota</taxon>
        <taxon>Fungi</taxon>
        <taxon>Dikarya</taxon>
        <taxon>Ascomycota</taxon>
        <taxon>Saccharomycotina</taxon>
        <taxon>Saccharomycetes</taxon>
        <taxon>Saccharomycetales</taxon>
        <taxon>Saccharomycetaceae</taxon>
        <taxon>Maudiozyma</taxon>
    </lineage>
</organism>
<comment type="similarity">
    <text evidence="6">Belongs to the EST3 family.</text>
</comment>
<dbReference type="GO" id="GO:0000781">
    <property type="term" value="C:chromosome, telomeric region"/>
    <property type="evidence" value="ECO:0007669"/>
    <property type="project" value="UniProtKB-SubCell"/>
</dbReference>
<keyword evidence="3" id="KW-0158">Chromosome</keyword>
<sequence length="187" mass="22671">MPPNKLTSRKVISDSVYLRPWIKQLIHECYKHKNKKLQRPIYNAIPRLNKKDIENPESSRCILRNKRHFMRISKFYKVENYTIYATIKIARHNFLVEFTANCVAEFERLYRKRFTSETLMCLFVIGSCSVEYRTYEEIDNIYHIRTLRKNSNIYKKIPILVIDQAFIFDRTQVNQTEHVPFAYEYFL</sequence>
<evidence type="ECO:0000256" key="3">
    <source>
        <dbReference type="ARBA" id="ARBA00022454"/>
    </source>
</evidence>
<dbReference type="GO" id="GO:0007004">
    <property type="term" value="P:telomere maintenance via telomerase"/>
    <property type="evidence" value="ECO:0007669"/>
    <property type="project" value="InterPro"/>
</dbReference>
<protein>
    <recommendedName>
        <fullName evidence="7">Telomere replication protein EST3</fullName>
    </recommendedName>
</protein>
<dbReference type="Gene3D" id="2.40.50.960">
    <property type="match status" value="1"/>
</dbReference>
<keyword evidence="11" id="KW-1185">Reference proteome</keyword>
<evidence type="ECO:0000256" key="7">
    <source>
        <dbReference type="ARBA" id="ARBA00023906"/>
    </source>
</evidence>
<dbReference type="STRING" id="1789683.A0A1X7R347"/>
<reference evidence="10 11" key="1">
    <citation type="submission" date="2017-04" db="EMBL/GenBank/DDBJ databases">
        <authorList>
            <person name="Afonso C.L."/>
            <person name="Miller P.J."/>
            <person name="Scott M.A."/>
            <person name="Spackman E."/>
            <person name="Goraichik I."/>
            <person name="Dimitrov K.M."/>
            <person name="Suarez D.L."/>
            <person name="Swayne D.E."/>
        </authorList>
    </citation>
    <scope>NUCLEOTIDE SEQUENCE [LARGE SCALE GENOMIC DNA]</scope>
</reference>
<keyword evidence="5" id="KW-0539">Nucleus</keyword>
<dbReference type="AlphaFoldDB" id="A0A1X7R347"/>
<evidence type="ECO:0000256" key="4">
    <source>
        <dbReference type="ARBA" id="ARBA00022895"/>
    </source>
</evidence>
<evidence type="ECO:0000259" key="9">
    <source>
        <dbReference type="Pfam" id="PF10341"/>
    </source>
</evidence>
<evidence type="ECO:0000256" key="5">
    <source>
        <dbReference type="ARBA" id="ARBA00023242"/>
    </source>
</evidence>
<name>A0A1X7R347_9SACH</name>
<dbReference type="Proteomes" id="UP000196158">
    <property type="component" value="Unassembled WGS sequence"/>
</dbReference>
<evidence type="ECO:0000256" key="8">
    <source>
        <dbReference type="ARBA" id="ARBA00024878"/>
    </source>
</evidence>
<comment type="subcellular location">
    <subcellularLocation>
        <location evidence="2">Chromosome</location>
        <location evidence="2">Telomere</location>
    </subcellularLocation>
    <subcellularLocation>
        <location evidence="1">Nucleus</location>
    </subcellularLocation>
</comment>
<comment type="function">
    <text evidence="8">Component of the telomerase complex involved in telomere replication. Stimulates RNA/DNA heteroduplex unwinding which favors the telomere replication by the telomerase.</text>
</comment>
<dbReference type="GO" id="GO:0042162">
    <property type="term" value="F:telomeric DNA binding"/>
    <property type="evidence" value="ECO:0007669"/>
    <property type="project" value="InterPro"/>
</dbReference>
<gene>
    <name evidence="10" type="ORF">KASA_0O06237G</name>
</gene>
<evidence type="ECO:0000256" key="6">
    <source>
        <dbReference type="ARBA" id="ARBA00023777"/>
    </source>
</evidence>
<dbReference type="EMBL" id="FXLY01000004">
    <property type="protein sequence ID" value="SMN19991.1"/>
    <property type="molecule type" value="Genomic_DNA"/>
</dbReference>
<evidence type="ECO:0000313" key="11">
    <source>
        <dbReference type="Proteomes" id="UP000196158"/>
    </source>
</evidence>
<dbReference type="GO" id="GO:0005697">
    <property type="term" value="C:telomerase holoenzyme complex"/>
    <property type="evidence" value="ECO:0007669"/>
    <property type="project" value="InterPro"/>
</dbReference>
<dbReference type="Pfam" id="PF10341">
    <property type="entry name" value="TPP1"/>
    <property type="match status" value="1"/>
</dbReference>
<evidence type="ECO:0000256" key="1">
    <source>
        <dbReference type="ARBA" id="ARBA00004123"/>
    </source>
</evidence>
<evidence type="ECO:0000256" key="2">
    <source>
        <dbReference type="ARBA" id="ARBA00004574"/>
    </source>
</evidence>
<proteinExistence type="inferred from homology"/>
<feature type="domain" description="Shelterin complex subunit TPP1/Est3" evidence="9">
    <location>
        <begin position="18"/>
        <end position="179"/>
    </location>
</feature>
<dbReference type="InterPro" id="IPR019437">
    <property type="entry name" value="TPP1/Est3"/>
</dbReference>
<dbReference type="OrthoDB" id="4069148at2759"/>